<proteinExistence type="predicted"/>
<dbReference type="Proteomes" id="UP001322481">
    <property type="component" value="Plasmid pMhuNZP2235a"/>
</dbReference>
<sequence>MTAERSEPSADHAAEDQPQADPALVLSLAWIDAHVGMLASCVRQQQAEEGFLESGALFPVGEVIGRGEGACADRDCPGFLKEEQDAAEKADALLAQIAATPAQSFAGVVAKLAVILREASDNTDLCEFPLPHIRSALADLRRLTHEATGNEPAGWPAGDQSIGALFEQPASSFAAWRAFGAWSQGSDDAYRAWTDTFKTLQGAS</sequence>
<accession>A0ABZ0VZA9</accession>
<gene>
    <name evidence="1" type="ORF">U0R22_006884</name>
</gene>
<keyword evidence="1" id="KW-0614">Plasmid</keyword>
<geneLocation type="plasmid" evidence="1 2">
    <name>pMhuNZP2235a</name>
</geneLocation>
<name>A0ABZ0VZA9_9HYPH</name>
<reference evidence="1 2" key="1">
    <citation type="submission" date="2023-11" db="EMBL/GenBank/DDBJ databases">
        <authorList>
            <person name="Panchal A.K."/>
            <person name="Meaney J.S."/>
            <person name="Karas B.J."/>
            <person name="diCenzo G.C."/>
        </authorList>
    </citation>
    <scope>NUCLEOTIDE SEQUENCE [LARGE SCALE GENOMIC DNA]</scope>
    <source>
        <strain evidence="1 2">NZP2235</strain>
        <plasmid evidence="1 2">pMhuNZP2235a</plasmid>
    </source>
</reference>
<organism evidence="1 2">
    <name type="scientific">Mesorhizobium huakuii</name>
    <dbReference type="NCBI Taxonomy" id="28104"/>
    <lineage>
        <taxon>Bacteria</taxon>
        <taxon>Pseudomonadati</taxon>
        <taxon>Pseudomonadota</taxon>
        <taxon>Alphaproteobacteria</taxon>
        <taxon>Hyphomicrobiales</taxon>
        <taxon>Phyllobacteriaceae</taxon>
        <taxon>Mesorhizobium</taxon>
    </lineage>
</organism>
<protein>
    <submittedName>
        <fullName evidence="1">Uncharacterized protein</fullName>
    </submittedName>
</protein>
<evidence type="ECO:0000313" key="2">
    <source>
        <dbReference type="Proteomes" id="UP001322481"/>
    </source>
</evidence>
<dbReference type="EMBL" id="CP139859">
    <property type="protein sequence ID" value="WQC02631.1"/>
    <property type="molecule type" value="Genomic_DNA"/>
</dbReference>
<dbReference type="RefSeq" id="WP_322419582.1">
    <property type="nucleotide sequence ID" value="NZ_CP139859.1"/>
</dbReference>
<evidence type="ECO:0000313" key="1">
    <source>
        <dbReference type="EMBL" id="WQC02631.1"/>
    </source>
</evidence>
<keyword evidence="2" id="KW-1185">Reference proteome</keyword>